<accession>A0AB34JTP9</accession>
<dbReference type="AlphaFoldDB" id="A0AB34JTP9"/>
<feature type="transmembrane region" description="Helical" evidence="1">
    <location>
        <begin position="157"/>
        <end position="178"/>
    </location>
</feature>
<evidence type="ECO:0000313" key="3">
    <source>
        <dbReference type="Proteomes" id="UP001515480"/>
    </source>
</evidence>
<reference evidence="2 3" key="1">
    <citation type="journal article" date="2024" name="Science">
        <title>Giant polyketide synthase enzymes in the biosynthesis of giant marine polyether toxins.</title>
        <authorList>
            <person name="Fallon T.R."/>
            <person name="Shende V.V."/>
            <person name="Wierzbicki I.H."/>
            <person name="Pendleton A.L."/>
            <person name="Watervoot N.F."/>
            <person name="Auber R.P."/>
            <person name="Gonzalez D.J."/>
            <person name="Wisecaver J.H."/>
            <person name="Moore B.S."/>
        </authorList>
    </citation>
    <scope>NUCLEOTIDE SEQUENCE [LARGE SCALE GENOMIC DNA]</scope>
    <source>
        <strain evidence="2 3">12B1</strain>
    </source>
</reference>
<keyword evidence="1" id="KW-0812">Transmembrane</keyword>
<feature type="transmembrane region" description="Helical" evidence="1">
    <location>
        <begin position="48"/>
        <end position="67"/>
    </location>
</feature>
<organism evidence="2 3">
    <name type="scientific">Prymnesium parvum</name>
    <name type="common">Toxic golden alga</name>
    <dbReference type="NCBI Taxonomy" id="97485"/>
    <lineage>
        <taxon>Eukaryota</taxon>
        <taxon>Haptista</taxon>
        <taxon>Haptophyta</taxon>
        <taxon>Prymnesiophyceae</taxon>
        <taxon>Prymnesiales</taxon>
        <taxon>Prymnesiaceae</taxon>
        <taxon>Prymnesium</taxon>
    </lineage>
</organism>
<gene>
    <name evidence="2" type="ORF">AB1Y20_020528</name>
</gene>
<keyword evidence="3" id="KW-1185">Reference proteome</keyword>
<dbReference type="EMBL" id="JBGBPQ010000004">
    <property type="protein sequence ID" value="KAL1525678.1"/>
    <property type="molecule type" value="Genomic_DNA"/>
</dbReference>
<evidence type="ECO:0008006" key="4">
    <source>
        <dbReference type="Google" id="ProtNLM"/>
    </source>
</evidence>
<name>A0AB34JTP9_PRYPA</name>
<comment type="caution">
    <text evidence="2">The sequence shown here is derived from an EMBL/GenBank/DDBJ whole genome shotgun (WGS) entry which is preliminary data.</text>
</comment>
<protein>
    <recommendedName>
        <fullName evidence="4">Transmembrane protein</fullName>
    </recommendedName>
</protein>
<feature type="transmembrane region" description="Helical" evidence="1">
    <location>
        <begin position="199"/>
        <end position="218"/>
    </location>
</feature>
<keyword evidence="1" id="KW-0472">Membrane</keyword>
<keyword evidence="1" id="KW-1133">Transmembrane helix</keyword>
<sequence>MPVVMARKPRFRLWTLVLRSLVLGAFLGTANAIMVNCALIEISLSPFFALAFGFLFLMSGAAVGWQATLEQNGEQVNRTLLLCFAVLTTASGLVTFLLERDWSHGLTARHKVPLYGLLGVSLAFSINFSAYELVGRVQQCACEHSTPLVRTEWQVRLIAISSVITGLFFGLTFGVMDLEDEIVKSHFHMRLALQRESRICYPVGACAGTLSTLAGLLLELQAEANDADLAYIRNARNDSL</sequence>
<proteinExistence type="predicted"/>
<dbReference type="Proteomes" id="UP001515480">
    <property type="component" value="Unassembled WGS sequence"/>
</dbReference>
<evidence type="ECO:0000313" key="2">
    <source>
        <dbReference type="EMBL" id="KAL1525678.1"/>
    </source>
</evidence>
<feature type="transmembrane region" description="Helical" evidence="1">
    <location>
        <begin position="79"/>
        <end position="98"/>
    </location>
</feature>
<evidence type="ECO:0000256" key="1">
    <source>
        <dbReference type="SAM" id="Phobius"/>
    </source>
</evidence>